<keyword evidence="2" id="KW-1185">Reference proteome</keyword>
<comment type="caution">
    <text evidence="1">The sequence shown here is derived from an EMBL/GenBank/DDBJ whole genome shotgun (WGS) entry which is preliminary data.</text>
</comment>
<dbReference type="PANTHER" id="PTHR39186:SF1">
    <property type="entry name" value="DUF2071 DOMAIN-CONTAINING PROTEIN"/>
    <property type="match status" value="1"/>
</dbReference>
<dbReference type="InterPro" id="IPR018644">
    <property type="entry name" value="DUF2071"/>
</dbReference>
<gene>
    <name evidence="1" type="ORF">FPE01S_01_07710</name>
</gene>
<reference evidence="1 2" key="1">
    <citation type="submission" date="2015-04" db="EMBL/GenBank/DDBJ databases">
        <title>Whole genome shotgun sequence of Flavihumibacter petaseus NBRC 106054.</title>
        <authorList>
            <person name="Miyazawa S."/>
            <person name="Hosoyama A."/>
            <person name="Hashimoto M."/>
            <person name="Noguchi M."/>
            <person name="Tsuchikane K."/>
            <person name="Ohji S."/>
            <person name="Yamazoe A."/>
            <person name="Ichikawa N."/>
            <person name="Kimura A."/>
            <person name="Fujita N."/>
        </authorList>
    </citation>
    <scope>NUCLEOTIDE SEQUENCE [LARGE SCALE GENOMIC DNA]</scope>
    <source>
        <strain evidence="1 2">NBRC 106054</strain>
    </source>
</reference>
<name>A0A0E9MVH1_9BACT</name>
<dbReference type="Pfam" id="PF09844">
    <property type="entry name" value="DUF2071"/>
    <property type="match status" value="1"/>
</dbReference>
<accession>A0A0E9MVH1</accession>
<sequence>MANYAVDKSLLNSYLPHRTELDLWNNTCYVSLVGFLFTNTKLKGFRIPFHTNFEEVNLRFYVRYNDSGTWKRGVVFVKEIVPKPALTLVANTVYKENYETMPMEHSWITANHTITAEYKWKKGRWHSIKVKADQVSVQIAAGSEEEFITEHYWGYTRITSTKTSEYQVEHPKWDVYPTKGYHIDVDFGNIYGEEFDFLKNENPKSVFLAEGSPIKVNAGKII</sequence>
<organism evidence="1 2">
    <name type="scientific">Flavihumibacter petaseus NBRC 106054</name>
    <dbReference type="NCBI Taxonomy" id="1220578"/>
    <lineage>
        <taxon>Bacteria</taxon>
        <taxon>Pseudomonadati</taxon>
        <taxon>Bacteroidota</taxon>
        <taxon>Chitinophagia</taxon>
        <taxon>Chitinophagales</taxon>
        <taxon>Chitinophagaceae</taxon>
        <taxon>Flavihumibacter</taxon>
    </lineage>
</organism>
<dbReference type="EMBL" id="BBWV01000001">
    <property type="protein sequence ID" value="GAO41757.1"/>
    <property type="molecule type" value="Genomic_DNA"/>
</dbReference>
<evidence type="ECO:0000313" key="2">
    <source>
        <dbReference type="Proteomes" id="UP000033121"/>
    </source>
</evidence>
<dbReference type="PANTHER" id="PTHR39186">
    <property type="entry name" value="DUF2071 FAMILY PROTEIN"/>
    <property type="match status" value="1"/>
</dbReference>
<proteinExistence type="predicted"/>
<dbReference type="AlphaFoldDB" id="A0A0E9MVH1"/>
<evidence type="ECO:0000313" key="1">
    <source>
        <dbReference type="EMBL" id="GAO41757.1"/>
    </source>
</evidence>
<protein>
    <recommendedName>
        <fullName evidence="3">DUF2071 domain-containing protein</fullName>
    </recommendedName>
</protein>
<dbReference type="Proteomes" id="UP000033121">
    <property type="component" value="Unassembled WGS sequence"/>
</dbReference>
<dbReference type="STRING" id="1220578.FPE01S_01_07710"/>
<evidence type="ECO:0008006" key="3">
    <source>
        <dbReference type="Google" id="ProtNLM"/>
    </source>
</evidence>